<organism evidence="2">
    <name type="scientific">Anopheles darlingi</name>
    <name type="common">Mosquito</name>
    <dbReference type="NCBI Taxonomy" id="43151"/>
    <lineage>
        <taxon>Eukaryota</taxon>
        <taxon>Metazoa</taxon>
        <taxon>Ecdysozoa</taxon>
        <taxon>Arthropoda</taxon>
        <taxon>Hexapoda</taxon>
        <taxon>Insecta</taxon>
        <taxon>Pterygota</taxon>
        <taxon>Neoptera</taxon>
        <taxon>Endopterygota</taxon>
        <taxon>Diptera</taxon>
        <taxon>Nematocera</taxon>
        <taxon>Culicoidea</taxon>
        <taxon>Culicidae</taxon>
        <taxon>Anophelinae</taxon>
        <taxon>Anopheles</taxon>
    </lineage>
</organism>
<sequence>MLACLFWWLAGWLVWWWCCWRLVLLGGCCFCRGNRSGISWSCHILILLVVRACLSVFWCVRTDDCCTNVPRWRY</sequence>
<dbReference type="EMBL" id="GGFL01012736">
    <property type="protein sequence ID" value="MBW76914.1"/>
    <property type="molecule type" value="Transcribed_RNA"/>
</dbReference>
<feature type="transmembrane region" description="Helical" evidence="1">
    <location>
        <begin position="6"/>
        <end position="31"/>
    </location>
</feature>
<name>A0A2M4DH56_ANODA</name>
<evidence type="ECO:0000256" key="1">
    <source>
        <dbReference type="SAM" id="Phobius"/>
    </source>
</evidence>
<keyword evidence="1" id="KW-0812">Transmembrane</keyword>
<feature type="transmembrane region" description="Helical" evidence="1">
    <location>
        <begin position="38"/>
        <end position="58"/>
    </location>
</feature>
<reference evidence="2" key="1">
    <citation type="submission" date="2018-01" db="EMBL/GenBank/DDBJ databases">
        <title>An insight into the sialome of Amazonian anophelines.</title>
        <authorList>
            <person name="Ribeiro J.M."/>
            <person name="Scarpassa V."/>
            <person name="Calvo E."/>
        </authorList>
    </citation>
    <scope>NUCLEOTIDE SEQUENCE</scope>
</reference>
<proteinExistence type="predicted"/>
<accession>A0A2M4DH56</accession>
<evidence type="ECO:0000313" key="2">
    <source>
        <dbReference type="EMBL" id="MBW76914.1"/>
    </source>
</evidence>
<protein>
    <submittedName>
        <fullName evidence="2">Uncharacterized protein</fullName>
    </submittedName>
</protein>
<keyword evidence="1" id="KW-0472">Membrane</keyword>
<dbReference type="AlphaFoldDB" id="A0A2M4DH56"/>
<keyword evidence="1" id="KW-1133">Transmembrane helix</keyword>